<gene>
    <name evidence="2" type="ORF">NKI36_10370</name>
</gene>
<evidence type="ECO:0000256" key="1">
    <source>
        <dbReference type="SAM" id="MobiDB-lite"/>
    </source>
</evidence>
<dbReference type="RefSeq" id="WP_352557519.1">
    <property type="nucleotide sequence ID" value="NZ_JAMYQB010000006.1"/>
</dbReference>
<proteinExistence type="predicted"/>
<dbReference type="Proteomes" id="UP001433071">
    <property type="component" value="Unassembled WGS sequence"/>
</dbReference>
<sequence length="52" mass="6421">MIQFLEIFGDVMRIATFQWHGDRRHHAPRIEERPATRWATPTERYPFRRSRP</sequence>
<evidence type="ECO:0000313" key="3">
    <source>
        <dbReference type="Proteomes" id="UP001433071"/>
    </source>
</evidence>
<accession>A0ABV1YXN2</accession>
<organism evidence="2 3">
    <name type="scientific">Mesorhizobium caraganae</name>
    <dbReference type="NCBI Taxonomy" id="483206"/>
    <lineage>
        <taxon>Bacteria</taxon>
        <taxon>Pseudomonadati</taxon>
        <taxon>Pseudomonadota</taxon>
        <taxon>Alphaproteobacteria</taxon>
        <taxon>Hyphomicrobiales</taxon>
        <taxon>Phyllobacteriaceae</taxon>
        <taxon>Mesorhizobium</taxon>
    </lineage>
</organism>
<dbReference type="EMBL" id="JAMYQB010000006">
    <property type="protein sequence ID" value="MER9404452.1"/>
    <property type="molecule type" value="Genomic_DNA"/>
</dbReference>
<feature type="region of interest" description="Disordered" evidence="1">
    <location>
        <begin position="30"/>
        <end position="52"/>
    </location>
</feature>
<reference evidence="2 3" key="1">
    <citation type="journal article" date="2024" name="Proc. Natl. Acad. Sci. U.S.A.">
        <title>The evolutionary genomics of adaptation to stress in wild rhizobium bacteria.</title>
        <authorList>
            <person name="Kehlet-Delgado H."/>
            <person name="Montoya A.P."/>
            <person name="Jensen K.T."/>
            <person name="Wendlandt C.E."/>
            <person name="Dexheimer C."/>
            <person name="Roberts M."/>
            <person name="Torres Martinez L."/>
            <person name="Friesen M.L."/>
            <person name="Griffitts J.S."/>
            <person name="Porter S.S."/>
        </authorList>
    </citation>
    <scope>NUCLEOTIDE SEQUENCE [LARGE SCALE GENOMIC DNA]</scope>
    <source>
        <strain evidence="2 3">M0641</strain>
    </source>
</reference>
<evidence type="ECO:0000313" key="2">
    <source>
        <dbReference type="EMBL" id="MER9404452.1"/>
    </source>
</evidence>
<protein>
    <submittedName>
        <fullName evidence="2">Uncharacterized protein</fullName>
    </submittedName>
</protein>
<comment type="caution">
    <text evidence="2">The sequence shown here is derived from an EMBL/GenBank/DDBJ whole genome shotgun (WGS) entry which is preliminary data.</text>
</comment>
<keyword evidence="3" id="KW-1185">Reference proteome</keyword>
<name>A0ABV1YXN2_9HYPH</name>